<evidence type="ECO:0000313" key="3">
    <source>
        <dbReference type="Proteomes" id="UP000006693"/>
    </source>
</evidence>
<reference evidence="2 3" key="1">
    <citation type="journal article" date="2004" name="Proc. Natl. Acad. Sci. U.S.A.">
        <title>Structural flexibility in the Burkholderia mallei genome.</title>
        <authorList>
            <person name="Nierman W.C."/>
            <person name="DeShazer D."/>
            <person name="Kim H.S."/>
            <person name="Tettelin H."/>
            <person name="Nelson K.E."/>
            <person name="Feldblyum T."/>
            <person name="Ulrich R.L."/>
            <person name="Ronning C.M."/>
            <person name="Brinkac L.M."/>
            <person name="Daugherty S.C."/>
            <person name="Davidsen T.D."/>
            <person name="Deboy R.T."/>
            <person name="Dimitrov G."/>
            <person name="Dodson R.J."/>
            <person name="Durkin A.S."/>
            <person name="Gwinn M.L."/>
            <person name="Haft D.H."/>
            <person name="Khouri H."/>
            <person name="Kolonay J.F."/>
            <person name="Madupu R."/>
            <person name="Mohammoud Y."/>
            <person name="Nelson W.C."/>
            <person name="Radune D."/>
            <person name="Romero C.M."/>
            <person name="Sarria S."/>
            <person name="Selengut J."/>
            <person name="Shamblin C."/>
            <person name="Sullivan S.A."/>
            <person name="White O."/>
            <person name="Yu Y."/>
            <person name="Zafar N."/>
            <person name="Zhou L."/>
            <person name="Fraser C.M."/>
        </authorList>
    </citation>
    <scope>NUCLEOTIDE SEQUENCE [LARGE SCALE GENOMIC DNA]</scope>
    <source>
        <strain evidence="2 3">ATCC 23344</strain>
    </source>
</reference>
<feature type="compositionally biased region" description="Basic and acidic residues" evidence="1">
    <location>
        <begin position="10"/>
        <end position="19"/>
    </location>
</feature>
<dbReference type="Proteomes" id="UP000006693">
    <property type="component" value="Chromosome 1"/>
</dbReference>
<evidence type="ECO:0000313" key="2">
    <source>
        <dbReference type="EMBL" id="AAU47920.1"/>
    </source>
</evidence>
<accession>A0A0H2WFT6</accession>
<dbReference type="EMBL" id="CP000010">
    <property type="protein sequence ID" value="AAU47920.1"/>
    <property type="molecule type" value="Genomic_DNA"/>
</dbReference>
<proteinExistence type="predicted"/>
<dbReference type="KEGG" id="bma:BMA2766"/>
<sequence length="105" mass="10965">MRLSQPFVRRAGERGERRSAAASAAGSGRRGARGARGEAPGLAARLKGPEDNGRARRREPENRAERAAQPAVMGEASTGPRGRRDGVSEPAPPERARPNGSSGLA</sequence>
<feature type="compositionally biased region" description="Basic and acidic residues" evidence="1">
    <location>
        <begin position="47"/>
        <end position="66"/>
    </location>
</feature>
<dbReference type="HOGENOM" id="CLU_2231511_0_0_4"/>
<dbReference type="AlphaFoldDB" id="A0A0H2WFT6"/>
<gene>
    <name evidence="2" type="ordered locus">BMA2766</name>
</gene>
<feature type="compositionally biased region" description="Basic and acidic residues" evidence="1">
    <location>
        <begin position="82"/>
        <end position="97"/>
    </location>
</feature>
<evidence type="ECO:0000256" key="1">
    <source>
        <dbReference type="SAM" id="MobiDB-lite"/>
    </source>
</evidence>
<keyword evidence="3" id="KW-1185">Reference proteome</keyword>
<feature type="region of interest" description="Disordered" evidence="1">
    <location>
        <begin position="1"/>
        <end position="105"/>
    </location>
</feature>
<protein>
    <submittedName>
        <fullName evidence="2">Uncharacterized protein</fullName>
    </submittedName>
</protein>
<name>A0A0H2WFT6_BURMA</name>
<organism evidence="2 3">
    <name type="scientific">Burkholderia mallei (strain ATCC 23344)</name>
    <dbReference type="NCBI Taxonomy" id="243160"/>
    <lineage>
        <taxon>Bacteria</taxon>
        <taxon>Pseudomonadati</taxon>
        <taxon>Pseudomonadota</taxon>
        <taxon>Betaproteobacteria</taxon>
        <taxon>Burkholderiales</taxon>
        <taxon>Burkholderiaceae</taxon>
        <taxon>Burkholderia</taxon>
        <taxon>pseudomallei group</taxon>
    </lineage>
</organism>